<feature type="non-terminal residue" evidence="9">
    <location>
        <position position="456"/>
    </location>
</feature>
<feature type="transmembrane region" description="Helical" evidence="8">
    <location>
        <begin position="399"/>
        <end position="422"/>
    </location>
</feature>
<comment type="similarity">
    <text evidence="2">Belongs to the V-ATPase 116 kDa subunit family.</text>
</comment>
<feature type="transmembrane region" description="Helical" evidence="8">
    <location>
        <begin position="434"/>
        <end position="453"/>
    </location>
</feature>
<gene>
    <name evidence="9" type="ORF">A2024_11660</name>
</gene>
<accession>A0A1F5RIV3</accession>
<dbReference type="Pfam" id="PF01496">
    <property type="entry name" value="V_ATPase_I"/>
    <property type="match status" value="1"/>
</dbReference>
<evidence type="ECO:0000313" key="10">
    <source>
        <dbReference type="Proteomes" id="UP000177230"/>
    </source>
</evidence>
<dbReference type="PANTHER" id="PTHR11629">
    <property type="entry name" value="VACUOLAR PROTON ATPASES"/>
    <property type="match status" value="1"/>
</dbReference>
<dbReference type="GO" id="GO:0051117">
    <property type="term" value="F:ATPase binding"/>
    <property type="evidence" value="ECO:0007669"/>
    <property type="project" value="TreeGrafter"/>
</dbReference>
<feature type="transmembrane region" description="Helical" evidence="8">
    <location>
        <begin position="358"/>
        <end position="379"/>
    </location>
</feature>
<evidence type="ECO:0000256" key="4">
    <source>
        <dbReference type="ARBA" id="ARBA00022692"/>
    </source>
</evidence>
<organism evidence="9 10">
    <name type="scientific">Candidatus Edwardsbacteria bacterium GWF2_54_11</name>
    <dbReference type="NCBI Taxonomy" id="1817851"/>
    <lineage>
        <taxon>Bacteria</taxon>
        <taxon>Candidatus Edwardsiibacteriota</taxon>
    </lineage>
</organism>
<keyword evidence="3" id="KW-0813">Transport</keyword>
<comment type="subcellular location">
    <subcellularLocation>
        <location evidence="1">Membrane</location>
        <topology evidence="1">Multi-pass membrane protein</topology>
    </subcellularLocation>
</comment>
<dbReference type="Proteomes" id="UP000177230">
    <property type="component" value="Unassembled WGS sequence"/>
</dbReference>
<keyword evidence="5 8" id="KW-1133">Transmembrane helix</keyword>
<evidence type="ECO:0000256" key="6">
    <source>
        <dbReference type="ARBA" id="ARBA00023065"/>
    </source>
</evidence>
<evidence type="ECO:0000256" key="8">
    <source>
        <dbReference type="SAM" id="Phobius"/>
    </source>
</evidence>
<reference evidence="9 10" key="1">
    <citation type="journal article" date="2016" name="Nat. Commun.">
        <title>Thousands of microbial genomes shed light on interconnected biogeochemical processes in an aquifer system.</title>
        <authorList>
            <person name="Anantharaman K."/>
            <person name="Brown C.T."/>
            <person name="Hug L.A."/>
            <person name="Sharon I."/>
            <person name="Castelle C.J."/>
            <person name="Probst A.J."/>
            <person name="Thomas B.C."/>
            <person name="Singh A."/>
            <person name="Wilkins M.J."/>
            <person name="Karaoz U."/>
            <person name="Brodie E.L."/>
            <person name="Williams K.H."/>
            <person name="Hubbard S.S."/>
            <person name="Banfield J.F."/>
        </authorList>
    </citation>
    <scope>NUCLEOTIDE SEQUENCE [LARGE SCALE GENOMIC DNA]</scope>
</reference>
<keyword evidence="4 8" id="KW-0812">Transmembrane</keyword>
<dbReference type="GO" id="GO:0033179">
    <property type="term" value="C:proton-transporting V-type ATPase, V0 domain"/>
    <property type="evidence" value="ECO:0007669"/>
    <property type="project" value="InterPro"/>
</dbReference>
<evidence type="ECO:0000256" key="7">
    <source>
        <dbReference type="ARBA" id="ARBA00023136"/>
    </source>
</evidence>
<protein>
    <submittedName>
        <fullName evidence="9">Uncharacterized protein</fullName>
    </submittedName>
</protein>
<dbReference type="AlphaFoldDB" id="A0A1F5RIV3"/>
<dbReference type="EMBL" id="MFFM01000010">
    <property type="protein sequence ID" value="OGF13971.1"/>
    <property type="molecule type" value="Genomic_DNA"/>
</dbReference>
<evidence type="ECO:0000256" key="2">
    <source>
        <dbReference type="ARBA" id="ARBA00009904"/>
    </source>
</evidence>
<dbReference type="GO" id="GO:0046961">
    <property type="term" value="F:proton-transporting ATPase activity, rotational mechanism"/>
    <property type="evidence" value="ECO:0007669"/>
    <property type="project" value="InterPro"/>
</dbReference>
<proteinExistence type="inferred from homology"/>
<keyword evidence="7 8" id="KW-0472">Membrane</keyword>
<evidence type="ECO:0000256" key="3">
    <source>
        <dbReference type="ARBA" id="ARBA00022448"/>
    </source>
</evidence>
<evidence type="ECO:0000313" key="9">
    <source>
        <dbReference type="EMBL" id="OGF13971.1"/>
    </source>
</evidence>
<name>A0A1F5RIV3_9BACT</name>
<dbReference type="PANTHER" id="PTHR11629:SF63">
    <property type="entry name" value="V-TYPE PROTON ATPASE SUBUNIT A"/>
    <property type="match status" value="1"/>
</dbReference>
<feature type="transmembrane region" description="Helical" evidence="8">
    <location>
        <begin position="311"/>
        <end position="337"/>
    </location>
</feature>
<keyword evidence="6" id="KW-0406">Ion transport</keyword>
<dbReference type="GO" id="GO:0016471">
    <property type="term" value="C:vacuolar proton-transporting V-type ATPase complex"/>
    <property type="evidence" value="ECO:0007669"/>
    <property type="project" value="TreeGrafter"/>
</dbReference>
<sequence>MSIAPMTRIYMVGPSQARERAMALLQSAGVVHIDLPKEKISRIADLPELKKIDAVLKALDRYADGDGISDDQIPDDQLVFRVESLLHRLSEATARLAHLDGLITDLEPWGDFDPAHAEELRRHGLYVNRYRAAQKDLEAVKIPQDAYLQVVSQKKYPLFFVISHRPELEVFHAALLGWPEMGLEQARREQQSLTQQQEMVRKTLAGLAGRREAVKKQYREALNRATLEHGIAALHSQEYLFGLEGWLPAENESLLQKTVSDSGLPLKIEMRKPSPDEQPPLLLKNNWFIKRIEPLLKLYGLPRYRDIDPSYFFAPFMILFFGICLSDAGYGLVFLLAAHIMEKKLGPKNPALILPLRLCQAFAVSTIVVGLITGSVFGYEFASRQWILLDVSVGAGDPMLFFYLALGLGVLHLSFSYLLGMLQAQNFQGVLQKLATLLVLWGGVSLVSRNIWFTNA</sequence>
<evidence type="ECO:0000256" key="1">
    <source>
        <dbReference type="ARBA" id="ARBA00004141"/>
    </source>
</evidence>
<comment type="caution">
    <text evidence="9">The sequence shown here is derived from an EMBL/GenBank/DDBJ whole genome shotgun (WGS) entry which is preliminary data.</text>
</comment>
<dbReference type="InterPro" id="IPR002490">
    <property type="entry name" value="V-ATPase_116kDa_su"/>
</dbReference>
<dbReference type="GO" id="GO:0007035">
    <property type="term" value="P:vacuolar acidification"/>
    <property type="evidence" value="ECO:0007669"/>
    <property type="project" value="TreeGrafter"/>
</dbReference>
<evidence type="ECO:0000256" key="5">
    <source>
        <dbReference type="ARBA" id="ARBA00022989"/>
    </source>
</evidence>